<evidence type="ECO:0000313" key="2">
    <source>
        <dbReference type="EMBL" id="GFF31130.1"/>
    </source>
</evidence>
<proteinExistence type="predicted"/>
<sequence length="333" mass="38769">MRTALLVHHILPVTQLVTHASKMNAEKTTMKRASKQRHDLHAINNTTMKTNAKDPTPAERPPQSRRSLEWISLKDPPNGVISNSDELFATLQEMHKLKECIVIARGRPRELSETEWLIIEWRSSRDREEFRTSELFVRLNEALVHRSWSQEVAWPIRDTGMIIRANPLFPPQRLYEVLTIYFRADLDQEAIFSIETFRGLPCWHLDDEDPAECPSAAVKSQIPAWIEGTCEYQRQTARRLAYFIEFADEKGERIYKEKVRYNPRGRPPWDVMVSFFDELKDIGMIGYESLHVEFVEVVHYVPENYVPEPPRPISPEAMKRLDGLPAYDSDVSL</sequence>
<gene>
    <name evidence="2" type="ORF">IFM46972_03135</name>
</gene>
<dbReference type="AlphaFoldDB" id="A0A8H3RMY6"/>
<reference evidence="2 3" key="1">
    <citation type="submission" date="2020-01" db="EMBL/GenBank/DDBJ databases">
        <title>Draft genome sequence of Aspergillus udagawae IFM 46972.</title>
        <authorList>
            <person name="Takahashi H."/>
            <person name="Yaguchi T."/>
        </authorList>
    </citation>
    <scope>NUCLEOTIDE SEQUENCE [LARGE SCALE GENOMIC DNA]</scope>
    <source>
        <strain evidence="2 3">IFM 46972</strain>
    </source>
</reference>
<evidence type="ECO:0000313" key="3">
    <source>
        <dbReference type="Proteomes" id="UP000465221"/>
    </source>
</evidence>
<dbReference type="EMBL" id="BLKC01000016">
    <property type="protein sequence ID" value="GFF31130.1"/>
    <property type="molecule type" value="Genomic_DNA"/>
</dbReference>
<evidence type="ECO:0000256" key="1">
    <source>
        <dbReference type="SAM" id="MobiDB-lite"/>
    </source>
</evidence>
<comment type="caution">
    <text evidence="2">The sequence shown here is derived from an EMBL/GenBank/DDBJ whole genome shotgun (WGS) entry which is preliminary data.</text>
</comment>
<name>A0A8H3RMY6_9EURO</name>
<accession>A0A8H3RMY6</accession>
<protein>
    <submittedName>
        <fullName evidence="2">Uncharacterized protein</fullName>
    </submittedName>
</protein>
<feature type="region of interest" description="Disordered" evidence="1">
    <location>
        <begin position="44"/>
        <end position="66"/>
    </location>
</feature>
<organism evidence="2 3">
    <name type="scientific">Aspergillus udagawae</name>
    <dbReference type="NCBI Taxonomy" id="91492"/>
    <lineage>
        <taxon>Eukaryota</taxon>
        <taxon>Fungi</taxon>
        <taxon>Dikarya</taxon>
        <taxon>Ascomycota</taxon>
        <taxon>Pezizomycotina</taxon>
        <taxon>Eurotiomycetes</taxon>
        <taxon>Eurotiomycetidae</taxon>
        <taxon>Eurotiales</taxon>
        <taxon>Aspergillaceae</taxon>
        <taxon>Aspergillus</taxon>
        <taxon>Aspergillus subgen. Fumigati</taxon>
    </lineage>
</organism>
<dbReference type="Proteomes" id="UP000465221">
    <property type="component" value="Unassembled WGS sequence"/>
</dbReference>